<dbReference type="GO" id="GO:0006203">
    <property type="term" value="P:dGTP catabolic process"/>
    <property type="evidence" value="ECO:0007669"/>
    <property type="project" value="TreeGrafter"/>
</dbReference>
<dbReference type="Gene3D" id="1.10.3550.10">
    <property type="entry name" value="eoxyguanosinetriphosphate triphosphohydrolase domain-like"/>
    <property type="match status" value="1"/>
</dbReference>
<protein>
    <submittedName>
        <fullName evidence="3">Deoxyguanosinetriphosphate triphosphohydrolase</fullName>
    </submittedName>
</protein>
<gene>
    <name evidence="3" type="primary">dgt_1</name>
    <name evidence="3" type="ORF">ICHIAU1_03210</name>
</gene>
<dbReference type="InterPro" id="IPR050135">
    <property type="entry name" value="dGTPase-like"/>
</dbReference>
<dbReference type="SUPFAM" id="SSF109604">
    <property type="entry name" value="HD-domain/PDEase-like"/>
    <property type="match status" value="1"/>
</dbReference>
<dbReference type="InterPro" id="IPR003607">
    <property type="entry name" value="HD/PDEase_dom"/>
</dbReference>
<dbReference type="AlphaFoldDB" id="A0A7R6R8N3"/>
<proteinExistence type="predicted"/>
<dbReference type="EMBL" id="AP022345">
    <property type="protein sequence ID" value="BBU68038.1"/>
    <property type="molecule type" value="Genomic_DNA"/>
</dbReference>
<dbReference type="Gene3D" id="1.10.3410.10">
    <property type="entry name" value="putative deoxyguanosinetriphosphate triphosphohydrolase like domain"/>
    <property type="match status" value="1"/>
</dbReference>
<dbReference type="Pfam" id="PF01966">
    <property type="entry name" value="HD"/>
    <property type="match status" value="1"/>
</dbReference>
<dbReference type="CDD" id="cd00077">
    <property type="entry name" value="HDc"/>
    <property type="match status" value="1"/>
</dbReference>
<dbReference type="InterPro" id="IPR006261">
    <property type="entry name" value="dGTPase"/>
</dbReference>
<dbReference type="GO" id="GO:0008832">
    <property type="term" value="F:dGTPase activity"/>
    <property type="evidence" value="ECO:0007669"/>
    <property type="project" value="TreeGrafter"/>
</dbReference>
<accession>A0A7R6R8N3</accession>
<dbReference type="Pfam" id="PF13286">
    <property type="entry name" value="HD_assoc"/>
    <property type="match status" value="1"/>
</dbReference>
<dbReference type="InterPro" id="IPR006674">
    <property type="entry name" value="HD_domain"/>
</dbReference>
<evidence type="ECO:0000256" key="1">
    <source>
        <dbReference type="ARBA" id="ARBA00022801"/>
    </source>
</evidence>
<dbReference type="PANTHER" id="PTHR11373">
    <property type="entry name" value="DEOXYNUCLEOSIDE TRIPHOSPHATE TRIPHOSPHOHYDROLASE"/>
    <property type="match status" value="1"/>
</dbReference>
<dbReference type="PANTHER" id="PTHR11373:SF32">
    <property type="entry name" value="DEOXYGUANOSINETRIPHOSPHATE TRIPHOSPHOHYDROLASE"/>
    <property type="match status" value="1"/>
</dbReference>
<name>A0A7R6R8N3_9RHOO</name>
<evidence type="ECO:0000313" key="3">
    <source>
        <dbReference type="EMBL" id="BBU68038.1"/>
    </source>
</evidence>
<dbReference type="Gene3D" id="1.10.3210.10">
    <property type="entry name" value="Hypothetical protein af1432"/>
    <property type="match status" value="1"/>
</dbReference>
<dbReference type="NCBIfam" id="TIGR01353">
    <property type="entry name" value="dGTP_triPase"/>
    <property type="match status" value="1"/>
</dbReference>
<dbReference type="Proteomes" id="UP000463961">
    <property type="component" value="Chromosome"/>
</dbReference>
<dbReference type="InterPro" id="IPR023293">
    <property type="entry name" value="dGTP_triP_hydro_central_sf"/>
</dbReference>
<dbReference type="OrthoDB" id="9803619at2"/>
<dbReference type="PROSITE" id="PS51831">
    <property type="entry name" value="HD"/>
    <property type="match status" value="1"/>
</dbReference>
<dbReference type="RefSeq" id="WP_162049016.1">
    <property type="nucleotide sequence ID" value="NZ_AP022345.1"/>
</dbReference>
<organism evidence="3 4">
    <name type="scientific">Fluviibacter phosphoraccumulans</name>
    <dbReference type="NCBI Taxonomy" id="1751046"/>
    <lineage>
        <taxon>Bacteria</taxon>
        <taxon>Pseudomonadati</taxon>
        <taxon>Pseudomonadota</taxon>
        <taxon>Betaproteobacteria</taxon>
        <taxon>Rhodocyclales</taxon>
        <taxon>Fluviibacteraceae</taxon>
        <taxon>Fluviibacter</taxon>
    </lineage>
</organism>
<evidence type="ECO:0000259" key="2">
    <source>
        <dbReference type="PROSITE" id="PS51831"/>
    </source>
</evidence>
<feature type="domain" description="HD" evidence="2">
    <location>
        <begin position="66"/>
        <end position="233"/>
    </location>
</feature>
<sequence>MSNGKFETLLGLVSEKRLRNSTQGDRGLLIASESDKGRVINSGAFRRLQQKAQVFPLEPNAAVRTRLTHSIEVSQIGRHLAQKIIEKFGVNAGNYNNLAAFVNNIETACLLHDIGNPPFGHLGESAVKEWFLELAKETPIPDLEGFDGNPQGFRLMSFLGGADNFGFNLTCTLLLSTVKYPWDINRKPKDKKIGIFSTDFYNYQLACENLGWEQGKKFPFMRLMDTADEIAYSMSDLEDGLEKRIITDDDLKKIFGESSFQSGVLSPFIAFKTKVINQAVTAAANKFTNSLDAILAGEDFDLIDPDSEIGDLLGKVKQFAIARIYSDDAAEQVELAGRSVIKGLLNHFGELIKLSEEDFSDLVRNDAKSIKNKGLDFQIRLYRRLPKSYCGKYLSEERGTERQRRAHLIVDFISGMTDDFALETYQILEGIRIK</sequence>
<dbReference type="InterPro" id="IPR026875">
    <property type="entry name" value="PHydrolase_assoc_dom"/>
</dbReference>
<dbReference type="InterPro" id="IPR027432">
    <property type="entry name" value="dGTP_triphosphohydrolase_C"/>
</dbReference>
<reference evidence="4" key="1">
    <citation type="submission" date="2020-01" db="EMBL/GenBank/DDBJ databases">
        <title>Phosphoaccumulans saitamaens gen. nov., sp. nov., a polyphosphate accumulating bacterium isolated from surface river water.</title>
        <authorList>
            <person name="Watanabe K."/>
            <person name="Suda W."/>
        </authorList>
    </citation>
    <scope>NUCLEOTIDE SEQUENCE [LARGE SCALE GENOMIC DNA]</scope>
    <source>
        <strain evidence="4">ICHIAU1</strain>
    </source>
</reference>
<evidence type="ECO:0000313" key="4">
    <source>
        <dbReference type="Proteomes" id="UP000463961"/>
    </source>
</evidence>
<dbReference type="SMART" id="SM00471">
    <property type="entry name" value="HDc"/>
    <property type="match status" value="1"/>
</dbReference>
<keyword evidence="4" id="KW-1185">Reference proteome</keyword>
<keyword evidence="1 3" id="KW-0378">Hydrolase</keyword>